<accession>B9THV6</accession>
<proteinExistence type="predicted"/>
<dbReference type="AlphaFoldDB" id="B9THV6"/>
<dbReference type="Gene3D" id="1.10.10.2910">
    <property type="match status" value="1"/>
</dbReference>
<evidence type="ECO:0000313" key="1">
    <source>
        <dbReference type="EMBL" id="EEF24559.1"/>
    </source>
</evidence>
<reference evidence="2" key="1">
    <citation type="journal article" date="2010" name="Nat. Biotechnol.">
        <title>Draft genome sequence of the oilseed species Ricinus communis.</title>
        <authorList>
            <person name="Chan A.P."/>
            <person name="Crabtree J."/>
            <person name="Zhao Q."/>
            <person name="Lorenzi H."/>
            <person name="Orvis J."/>
            <person name="Puiu D."/>
            <person name="Melake-Berhan A."/>
            <person name="Jones K.M."/>
            <person name="Redman J."/>
            <person name="Chen G."/>
            <person name="Cahoon E.B."/>
            <person name="Gedil M."/>
            <person name="Stanke M."/>
            <person name="Haas B.J."/>
            <person name="Wortman J.R."/>
            <person name="Fraser-Liggett C.M."/>
            <person name="Ravel J."/>
            <person name="Rabinowicz P.D."/>
        </authorList>
    </citation>
    <scope>NUCLEOTIDE SEQUENCE [LARGE SCALE GENOMIC DNA]</scope>
    <source>
        <strain evidence="2">cv. Hale</strain>
    </source>
</reference>
<name>B9THV6_RICCO</name>
<evidence type="ECO:0008006" key="3">
    <source>
        <dbReference type="Google" id="ProtNLM"/>
    </source>
</evidence>
<dbReference type="Proteomes" id="UP000008311">
    <property type="component" value="Unassembled WGS sequence"/>
</dbReference>
<sequence>MAKNVLLLHATRVDIDERVERVLRGLGNPEPPLQLQDVRELLELDFGFYTATDPGLADEAISRIRVATIQVFKRPTLIIDAIRKFSLKALYLPDRKRILLDGNEPKLKHRWNEAHEVGHSLLPWHEEMMHGDNDHTLSRAWETLI</sequence>
<protein>
    <recommendedName>
        <fullName evidence="3">IrrE N-terminal-like domain-containing protein</fullName>
    </recommendedName>
</protein>
<dbReference type="EMBL" id="EQ981913">
    <property type="protein sequence ID" value="EEF24559.1"/>
    <property type="molecule type" value="Genomic_DNA"/>
</dbReference>
<dbReference type="InParanoid" id="B9THV6"/>
<evidence type="ECO:0000313" key="2">
    <source>
        <dbReference type="Proteomes" id="UP000008311"/>
    </source>
</evidence>
<organism evidence="1 2">
    <name type="scientific">Ricinus communis</name>
    <name type="common">Castor bean</name>
    <dbReference type="NCBI Taxonomy" id="3988"/>
    <lineage>
        <taxon>Eukaryota</taxon>
        <taxon>Viridiplantae</taxon>
        <taxon>Streptophyta</taxon>
        <taxon>Embryophyta</taxon>
        <taxon>Tracheophyta</taxon>
        <taxon>Spermatophyta</taxon>
        <taxon>Magnoliopsida</taxon>
        <taxon>eudicotyledons</taxon>
        <taxon>Gunneridae</taxon>
        <taxon>Pentapetalae</taxon>
        <taxon>rosids</taxon>
        <taxon>fabids</taxon>
        <taxon>Malpighiales</taxon>
        <taxon>Euphorbiaceae</taxon>
        <taxon>Acalyphoideae</taxon>
        <taxon>Acalypheae</taxon>
        <taxon>Ricinus</taxon>
    </lineage>
</organism>
<keyword evidence="2" id="KW-1185">Reference proteome</keyword>
<gene>
    <name evidence="1" type="ORF">RCOM_1807580</name>
</gene>